<dbReference type="Pfam" id="PF02779">
    <property type="entry name" value="Transket_pyr"/>
    <property type="match status" value="1"/>
</dbReference>
<dbReference type="InterPro" id="IPR033248">
    <property type="entry name" value="Transketolase_C"/>
</dbReference>
<dbReference type="SUPFAM" id="SSF52922">
    <property type="entry name" value="TK C-terminal domain-like"/>
    <property type="match status" value="1"/>
</dbReference>
<gene>
    <name evidence="5" type="ORF">EFD62_07360</name>
</gene>
<evidence type="ECO:0000256" key="3">
    <source>
        <dbReference type="ARBA" id="ARBA00023052"/>
    </source>
</evidence>
<sequence>MQEMIATREAYGKALEEIGSDTRIVVLDADLSKSTRTEIFKNKYPERFFNMGIAEANMMAAAAGIASCGKIVFASTFAMFASGRAFEQVRNSICYSQLNVKIGASHSGLTVGEDGASHQTIEDIAIMRVIPNMTVVSPADAVEARHATIAAYKTPGPFYLRLTRLAVPVIFDENYKFELGKGVTVRDGNDVTIIATGLMVSKAIEAVDILKGEGINARLINIHTIKPIDRDIIIKAAAETGAIVTCEEHNVIGGLGSAVAEVLVESRPVPMRMVGIMDRFGKSGKPDELLRMYGLTSENIVEKVKDVLKNK</sequence>
<evidence type="ECO:0000256" key="1">
    <source>
        <dbReference type="ARBA" id="ARBA00001964"/>
    </source>
</evidence>
<dbReference type="InterPro" id="IPR009014">
    <property type="entry name" value="Transketo_C/PFOR_II"/>
</dbReference>
<dbReference type="Gene3D" id="3.40.50.970">
    <property type="match status" value="1"/>
</dbReference>
<dbReference type="AlphaFoldDB" id="A0A4Q0I562"/>
<accession>A0A4Q0I562</accession>
<dbReference type="InterPro" id="IPR029061">
    <property type="entry name" value="THDP-binding"/>
</dbReference>
<dbReference type="FunFam" id="3.40.50.970:FF:000129">
    <property type="entry name" value="Transketolase"/>
    <property type="match status" value="1"/>
</dbReference>
<dbReference type="PANTHER" id="PTHR43825">
    <property type="entry name" value="PYRUVATE DEHYDROGENASE E1 COMPONENT"/>
    <property type="match status" value="1"/>
</dbReference>
<evidence type="ECO:0000256" key="2">
    <source>
        <dbReference type="ARBA" id="ARBA00007131"/>
    </source>
</evidence>
<evidence type="ECO:0000313" key="5">
    <source>
        <dbReference type="EMBL" id="RXE59460.1"/>
    </source>
</evidence>
<dbReference type="Gene3D" id="3.40.50.920">
    <property type="match status" value="1"/>
</dbReference>
<dbReference type="InterPro" id="IPR005475">
    <property type="entry name" value="Transketolase-like_Pyr-bd"/>
</dbReference>
<comment type="cofactor">
    <cofactor evidence="1">
        <name>thiamine diphosphate</name>
        <dbReference type="ChEBI" id="CHEBI:58937"/>
    </cofactor>
</comment>
<evidence type="ECO:0000259" key="4">
    <source>
        <dbReference type="SMART" id="SM00861"/>
    </source>
</evidence>
<dbReference type="RefSeq" id="WP_069195735.1">
    <property type="nucleotide sequence ID" value="NZ_RLII01000006.1"/>
</dbReference>
<name>A0A4Q0I562_9FIRM</name>
<protein>
    <submittedName>
        <fullName evidence="5">Transketolase family protein</fullName>
    </submittedName>
</protein>
<dbReference type="SUPFAM" id="SSF52518">
    <property type="entry name" value="Thiamin diphosphate-binding fold (THDP-binding)"/>
    <property type="match status" value="1"/>
</dbReference>
<dbReference type="CDD" id="cd07033">
    <property type="entry name" value="TPP_PYR_DXS_TK_like"/>
    <property type="match status" value="1"/>
</dbReference>
<comment type="caution">
    <text evidence="5">The sequence shown here is derived from an EMBL/GenBank/DDBJ whole genome shotgun (WGS) entry which is preliminary data.</text>
</comment>
<dbReference type="InterPro" id="IPR051157">
    <property type="entry name" value="PDH/Transketolase"/>
</dbReference>
<organism evidence="5 6">
    <name type="scientific">Acetivibrio mesophilus</name>
    <dbReference type="NCBI Taxonomy" id="2487273"/>
    <lineage>
        <taxon>Bacteria</taxon>
        <taxon>Bacillati</taxon>
        <taxon>Bacillota</taxon>
        <taxon>Clostridia</taxon>
        <taxon>Eubacteriales</taxon>
        <taxon>Oscillospiraceae</taxon>
        <taxon>Acetivibrio</taxon>
    </lineage>
</organism>
<dbReference type="SMART" id="SM00861">
    <property type="entry name" value="Transket_pyr"/>
    <property type="match status" value="1"/>
</dbReference>
<dbReference type="OrthoDB" id="8732661at2"/>
<dbReference type="Pfam" id="PF02780">
    <property type="entry name" value="Transketolase_C"/>
    <property type="match status" value="1"/>
</dbReference>
<dbReference type="PANTHER" id="PTHR43825:SF1">
    <property type="entry name" value="TRANSKETOLASE-LIKE PYRIMIDINE-BINDING DOMAIN-CONTAINING PROTEIN"/>
    <property type="match status" value="1"/>
</dbReference>
<keyword evidence="6" id="KW-1185">Reference proteome</keyword>
<comment type="similarity">
    <text evidence="2">Belongs to the transketolase family.</text>
</comment>
<dbReference type="Proteomes" id="UP000289166">
    <property type="component" value="Unassembled WGS sequence"/>
</dbReference>
<reference evidence="6" key="1">
    <citation type="submission" date="2018-11" db="EMBL/GenBank/DDBJ databases">
        <title>Genome sequencing of a novel mesophilic and cellulolytic organism within the genus Hungateiclostridium.</title>
        <authorList>
            <person name="Rettenmaier R."/>
            <person name="Liebl W."/>
            <person name="Zverlov V."/>
        </authorList>
    </citation>
    <scope>NUCLEOTIDE SEQUENCE [LARGE SCALE GENOMIC DNA]</scope>
    <source>
        <strain evidence="6">N2K1</strain>
    </source>
</reference>
<proteinExistence type="inferred from homology"/>
<feature type="domain" description="Transketolase-like pyrimidine-binding" evidence="4">
    <location>
        <begin position="5"/>
        <end position="169"/>
    </location>
</feature>
<dbReference type="EMBL" id="RLII01000006">
    <property type="protein sequence ID" value="RXE59460.1"/>
    <property type="molecule type" value="Genomic_DNA"/>
</dbReference>
<keyword evidence="3" id="KW-0786">Thiamine pyrophosphate</keyword>
<evidence type="ECO:0000313" key="6">
    <source>
        <dbReference type="Proteomes" id="UP000289166"/>
    </source>
</evidence>